<dbReference type="PRINTS" id="PR00171">
    <property type="entry name" value="SUGRTRNSPORT"/>
</dbReference>
<evidence type="ECO:0000259" key="16">
    <source>
        <dbReference type="PROSITE" id="PS50850"/>
    </source>
</evidence>
<feature type="transmembrane region" description="Helical" evidence="15">
    <location>
        <begin position="49"/>
        <end position="68"/>
    </location>
</feature>
<sequence length="483" mass="54002">MFIAGLGGTFQYGFSVSVMTSPSAVRISLVNKTCVHRYGRPLEQWQVSLIWSFTVSIFCVGGLLGSLAKLSVSPIYRKKCLLFNNFVAIFGAILMLLSQTAMSFEMIMVGRFLFGINAGIGLSAHALYIIECSPKRLKVMVGVTVSTFLCLGKFWGQLLGIRELLGTEKNWTWLLGFNGFTALFQLFTLPFLPESPKFLLLEAGDFQASERAFKRLWGKEDYSKEVEEMLKEKAALQSVRSHSVLELLQNQTLRWQLLTIVIVFIALQLCGINAVYFYSFDVLRATGIPEHKLAYAALGTGLCEVSTSVACVSLMGRKVLLFRGYMGMAATLTVLTITVCLQTYVSWMPYCSLALIFIFIFCFTSGPGTFVSRTTTVPLPEEIFPQSFKAAGYTLGCTINWISLFVLGMVFPILVNLDSFCFLIFMVVCLLCGLYVRFYTPETKNRTALEIASEFDRIHRKGGKPLNEKSPEGELMRTHESRL</sequence>
<dbReference type="GO" id="GO:1990539">
    <property type="term" value="P:fructose import across plasma membrane"/>
    <property type="evidence" value="ECO:0007669"/>
    <property type="project" value="UniProtKB-ARBA"/>
</dbReference>
<keyword evidence="11 15" id="KW-0472">Membrane</keyword>
<evidence type="ECO:0000256" key="5">
    <source>
        <dbReference type="ARBA" id="ARBA00015973"/>
    </source>
</evidence>
<feature type="transmembrane region" description="Helical" evidence="15">
    <location>
        <begin position="257"/>
        <end position="278"/>
    </location>
</feature>
<dbReference type="GeneTree" id="ENSGT00940000166787"/>
<evidence type="ECO:0000256" key="7">
    <source>
        <dbReference type="ARBA" id="ARBA00022475"/>
    </source>
</evidence>
<dbReference type="InterPro" id="IPR005828">
    <property type="entry name" value="MFS_sugar_transport-like"/>
</dbReference>
<dbReference type="Ensembl" id="ENSKMAT00000013371.1">
    <property type="protein sequence ID" value="ENSKMAP00000013168.1"/>
    <property type="gene ID" value="ENSKMAG00000009848.1"/>
</dbReference>
<dbReference type="InterPro" id="IPR020846">
    <property type="entry name" value="MFS_dom"/>
</dbReference>
<evidence type="ECO:0000256" key="8">
    <source>
        <dbReference type="ARBA" id="ARBA00022597"/>
    </source>
</evidence>
<evidence type="ECO:0000256" key="11">
    <source>
        <dbReference type="ARBA" id="ARBA00023136"/>
    </source>
</evidence>
<dbReference type="GO" id="GO:0070837">
    <property type="term" value="P:dehydroascorbic acid transport"/>
    <property type="evidence" value="ECO:0007669"/>
    <property type="project" value="TreeGrafter"/>
</dbReference>
<dbReference type="InterPro" id="IPR005829">
    <property type="entry name" value="Sugar_transporter_CS"/>
</dbReference>
<evidence type="ECO:0000256" key="13">
    <source>
        <dbReference type="ARBA" id="ARBA00031099"/>
    </source>
</evidence>
<dbReference type="PROSITE" id="PS00217">
    <property type="entry name" value="SUGAR_TRANSPORT_2"/>
    <property type="match status" value="1"/>
</dbReference>
<feature type="transmembrane region" description="Helical" evidence="15">
    <location>
        <begin position="353"/>
        <end position="371"/>
    </location>
</feature>
<keyword evidence="7" id="KW-1003">Cell membrane</keyword>
<feature type="transmembrane region" description="Helical" evidence="15">
    <location>
        <begin position="137"/>
        <end position="156"/>
    </location>
</feature>
<evidence type="ECO:0000313" key="17">
    <source>
        <dbReference type="Ensembl" id="ENSKMAP00000013168.1"/>
    </source>
</evidence>
<dbReference type="PANTHER" id="PTHR23503:SF54">
    <property type="entry name" value="MAJOR FACILITATOR SUPERFAMILY (MFS) PROFILE DOMAIN-CONTAINING PROTEIN"/>
    <property type="match status" value="1"/>
</dbReference>
<feature type="transmembrane region" description="Helical" evidence="15">
    <location>
        <begin position="327"/>
        <end position="347"/>
    </location>
</feature>
<feature type="transmembrane region" description="Helical" evidence="15">
    <location>
        <begin position="293"/>
        <end position="315"/>
    </location>
</feature>
<organism evidence="17 18">
    <name type="scientific">Kryptolebias marmoratus</name>
    <name type="common">Mangrove killifish</name>
    <name type="synonym">Rivulus marmoratus</name>
    <dbReference type="NCBI Taxonomy" id="37003"/>
    <lineage>
        <taxon>Eukaryota</taxon>
        <taxon>Metazoa</taxon>
        <taxon>Chordata</taxon>
        <taxon>Craniata</taxon>
        <taxon>Vertebrata</taxon>
        <taxon>Euteleostomi</taxon>
        <taxon>Actinopterygii</taxon>
        <taxon>Neopterygii</taxon>
        <taxon>Teleostei</taxon>
        <taxon>Neoteleostei</taxon>
        <taxon>Acanthomorphata</taxon>
        <taxon>Ovalentaria</taxon>
        <taxon>Atherinomorphae</taxon>
        <taxon>Cyprinodontiformes</taxon>
        <taxon>Rivulidae</taxon>
        <taxon>Kryptolebias</taxon>
    </lineage>
</organism>
<comment type="subcellular location">
    <subcellularLocation>
        <location evidence="2">Cell membrane</location>
        <location evidence="2">Sarcolemma</location>
    </subcellularLocation>
    <subcellularLocation>
        <location evidence="3">Cell membrane</location>
        <topology evidence="3">Multi-pass membrane protein</topology>
    </subcellularLocation>
</comment>
<feature type="compositionally biased region" description="Basic and acidic residues" evidence="14">
    <location>
        <begin position="466"/>
        <end position="483"/>
    </location>
</feature>
<feature type="transmembrane region" description="Helical" evidence="15">
    <location>
        <begin position="392"/>
        <end position="411"/>
    </location>
</feature>
<keyword evidence="9 15" id="KW-0812">Transmembrane</keyword>
<dbReference type="Gene3D" id="1.20.1250.20">
    <property type="entry name" value="MFS general substrate transporter like domains"/>
    <property type="match status" value="1"/>
</dbReference>
<dbReference type="AlphaFoldDB" id="A0A3Q3A9J4"/>
<comment type="similarity">
    <text evidence="4">Belongs to the major facilitator superfamily. Sugar transporter (TC 2.A.1.1) family. Glucose transporter subfamily.</text>
</comment>
<keyword evidence="18" id="KW-1185">Reference proteome</keyword>
<evidence type="ECO:0000256" key="6">
    <source>
        <dbReference type="ARBA" id="ARBA00022448"/>
    </source>
</evidence>
<evidence type="ECO:0000256" key="1">
    <source>
        <dbReference type="ARBA" id="ARBA00000590"/>
    </source>
</evidence>
<feature type="transmembrane region" description="Helical" evidence="15">
    <location>
        <begin position="80"/>
        <end position="102"/>
    </location>
</feature>
<reference evidence="17" key="2">
    <citation type="submission" date="2025-09" db="UniProtKB">
        <authorList>
            <consortium name="Ensembl"/>
        </authorList>
    </citation>
    <scope>IDENTIFICATION</scope>
</reference>
<evidence type="ECO:0000256" key="15">
    <source>
        <dbReference type="SAM" id="Phobius"/>
    </source>
</evidence>
<dbReference type="PROSITE" id="PS50850">
    <property type="entry name" value="MFS"/>
    <property type="match status" value="1"/>
</dbReference>
<comment type="catalytic activity">
    <reaction evidence="1">
        <text>D-fructose(out) = D-fructose(in)</text>
        <dbReference type="Rhea" id="RHEA:60372"/>
        <dbReference type="ChEBI" id="CHEBI:37721"/>
    </reaction>
</comment>
<dbReference type="GO" id="GO:0055056">
    <property type="term" value="F:D-glucose transmembrane transporter activity"/>
    <property type="evidence" value="ECO:0007669"/>
    <property type="project" value="TreeGrafter"/>
</dbReference>
<dbReference type="InterPro" id="IPR036259">
    <property type="entry name" value="MFS_trans_sf"/>
</dbReference>
<accession>A0A3Q3A9J4</accession>
<feature type="domain" description="Major facilitator superfamily (MFS) profile" evidence="16">
    <location>
        <begin position="1"/>
        <end position="444"/>
    </location>
</feature>
<feature type="transmembrane region" description="Helical" evidence="15">
    <location>
        <begin position="417"/>
        <end position="436"/>
    </location>
</feature>
<dbReference type="OMA" id="GIWFLDE"/>
<dbReference type="PANTHER" id="PTHR23503">
    <property type="entry name" value="SOLUTE CARRIER FAMILY 2"/>
    <property type="match status" value="1"/>
</dbReference>
<protein>
    <recommendedName>
        <fullName evidence="5">Solute carrier family 2, facilitated glucose transporter member 5</fullName>
    </recommendedName>
    <alternativeName>
        <fullName evidence="13">Fructose transporter</fullName>
    </alternativeName>
    <alternativeName>
        <fullName evidence="12">Glucose transporter type 5, small intestine</fullName>
    </alternativeName>
</protein>
<dbReference type="SUPFAM" id="SSF103473">
    <property type="entry name" value="MFS general substrate transporter"/>
    <property type="match status" value="1"/>
</dbReference>
<dbReference type="GO" id="GO:0005353">
    <property type="term" value="F:fructose transmembrane transporter activity"/>
    <property type="evidence" value="ECO:0007669"/>
    <property type="project" value="UniProtKB-ARBA"/>
</dbReference>
<feature type="transmembrane region" description="Helical" evidence="15">
    <location>
        <begin position="108"/>
        <end position="130"/>
    </location>
</feature>
<feature type="region of interest" description="Disordered" evidence="14">
    <location>
        <begin position="462"/>
        <end position="483"/>
    </location>
</feature>
<keyword evidence="10 15" id="KW-1133">Transmembrane helix</keyword>
<dbReference type="InterPro" id="IPR045263">
    <property type="entry name" value="GLUT"/>
</dbReference>
<reference evidence="17" key="1">
    <citation type="submission" date="2025-08" db="UniProtKB">
        <authorList>
            <consortium name="Ensembl"/>
        </authorList>
    </citation>
    <scope>IDENTIFICATION</scope>
</reference>
<evidence type="ECO:0000256" key="14">
    <source>
        <dbReference type="SAM" id="MobiDB-lite"/>
    </source>
</evidence>
<dbReference type="Proteomes" id="UP000264800">
    <property type="component" value="Unplaced"/>
</dbReference>
<name>A0A3Q3A9J4_KRYMA</name>
<evidence type="ECO:0000256" key="12">
    <source>
        <dbReference type="ARBA" id="ARBA00029961"/>
    </source>
</evidence>
<dbReference type="GO" id="GO:0046323">
    <property type="term" value="P:D-glucose import"/>
    <property type="evidence" value="ECO:0007669"/>
    <property type="project" value="TreeGrafter"/>
</dbReference>
<dbReference type="STRING" id="37003.ENSKMAP00000013168"/>
<evidence type="ECO:0000256" key="4">
    <source>
        <dbReference type="ARBA" id="ARBA00007004"/>
    </source>
</evidence>
<evidence type="ECO:0000256" key="9">
    <source>
        <dbReference type="ARBA" id="ARBA00022692"/>
    </source>
</evidence>
<evidence type="ECO:0000256" key="10">
    <source>
        <dbReference type="ARBA" id="ARBA00022989"/>
    </source>
</evidence>
<evidence type="ECO:0000256" key="3">
    <source>
        <dbReference type="ARBA" id="ARBA00004651"/>
    </source>
</evidence>
<feature type="transmembrane region" description="Helical" evidence="15">
    <location>
        <begin position="171"/>
        <end position="192"/>
    </location>
</feature>
<evidence type="ECO:0000256" key="2">
    <source>
        <dbReference type="ARBA" id="ARBA00004135"/>
    </source>
</evidence>
<dbReference type="FunFam" id="1.20.1250.20:FF:001511">
    <property type="entry name" value="Solute carrier family 2, facilitated glucose transporter member 5"/>
    <property type="match status" value="1"/>
</dbReference>
<dbReference type="GO" id="GO:0042383">
    <property type="term" value="C:sarcolemma"/>
    <property type="evidence" value="ECO:0007669"/>
    <property type="project" value="UniProtKB-SubCell"/>
</dbReference>
<proteinExistence type="inferred from homology"/>
<keyword evidence="8" id="KW-0762">Sugar transport</keyword>
<dbReference type="Pfam" id="PF00083">
    <property type="entry name" value="Sugar_tr"/>
    <property type="match status" value="1"/>
</dbReference>
<evidence type="ECO:0000313" key="18">
    <source>
        <dbReference type="Proteomes" id="UP000264800"/>
    </source>
</evidence>
<dbReference type="InterPro" id="IPR003663">
    <property type="entry name" value="Sugar/inositol_transpt"/>
</dbReference>
<keyword evidence="6" id="KW-0813">Transport</keyword>